<keyword evidence="1" id="KW-0479">Metal-binding</keyword>
<sequence>RKRRGEEDDSGQPQKRSRLLASGTDGSSEPESPDLEESGTLFFELGKKRNCFWRAGVRLNWEQNQQHPLVSRAADNSAELLASDDNVEPRDSDGYVRDKPHVLSGSLLSSAWPAPTIRCPICMDFYPQIMQSGRLILSTLCGHVFCSQCLPVALQTANFCPTCRTDLTPEQYHPIYI</sequence>
<feature type="non-terminal residue" evidence="7">
    <location>
        <position position="177"/>
    </location>
</feature>
<dbReference type="EMBL" id="VWZT01000391">
    <property type="protein sequence ID" value="NXH93503.1"/>
    <property type="molecule type" value="Genomic_DNA"/>
</dbReference>
<evidence type="ECO:0000256" key="4">
    <source>
        <dbReference type="PROSITE-ProRule" id="PRU00175"/>
    </source>
</evidence>
<name>A0A7K9P2H4_9CORV</name>
<dbReference type="PANTHER" id="PTHR23041">
    <property type="entry name" value="RING FINGER DOMAIN-CONTAINING"/>
    <property type="match status" value="1"/>
</dbReference>
<organism evidence="7 8">
    <name type="scientific">Pachycephala philippinensis</name>
    <name type="common">yellow-belllied whistler</name>
    <dbReference type="NCBI Taxonomy" id="449367"/>
    <lineage>
        <taxon>Eukaryota</taxon>
        <taxon>Metazoa</taxon>
        <taxon>Chordata</taxon>
        <taxon>Craniata</taxon>
        <taxon>Vertebrata</taxon>
        <taxon>Euteleostomi</taxon>
        <taxon>Archelosauria</taxon>
        <taxon>Archosauria</taxon>
        <taxon>Dinosauria</taxon>
        <taxon>Saurischia</taxon>
        <taxon>Theropoda</taxon>
        <taxon>Coelurosauria</taxon>
        <taxon>Aves</taxon>
        <taxon>Neognathae</taxon>
        <taxon>Neoaves</taxon>
        <taxon>Telluraves</taxon>
        <taxon>Australaves</taxon>
        <taxon>Passeriformes</taxon>
        <taxon>Corvoidea</taxon>
        <taxon>Pachycephalidae</taxon>
        <taxon>Pachycephala</taxon>
    </lineage>
</organism>
<dbReference type="AlphaFoldDB" id="A0A7K9P2H4"/>
<dbReference type="GO" id="GO:0045944">
    <property type="term" value="P:positive regulation of transcription by RNA polymerase II"/>
    <property type="evidence" value="ECO:0007669"/>
    <property type="project" value="TreeGrafter"/>
</dbReference>
<dbReference type="PROSITE" id="PS00518">
    <property type="entry name" value="ZF_RING_1"/>
    <property type="match status" value="1"/>
</dbReference>
<comment type="caution">
    <text evidence="7">The sequence shown here is derived from an EMBL/GenBank/DDBJ whole genome shotgun (WGS) entry which is preliminary data.</text>
</comment>
<dbReference type="InterPro" id="IPR047134">
    <property type="entry name" value="RNF4"/>
</dbReference>
<feature type="non-terminal residue" evidence="7">
    <location>
        <position position="1"/>
    </location>
</feature>
<feature type="region of interest" description="Disordered" evidence="5">
    <location>
        <begin position="1"/>
        <end position="36"/>
    </location>
</feature>
<evidence type="ECO:0000259" key="6">
    <source>
        <dbReference type="PROSITE" id="PS50089"/>
    </source>
</evidence>
<evidence type="ECO:0000256" key="3">
    <source>
        <dbReference type="ARBA" id="ARBA00022833"/>
    </source>
</evidence>
<dbReference type="InterPro" id="IPR001841">
    <property type="entry name" value="Znf_RING"/>
</dbReference>
<keyword evidence="7" id="KW-0436">Ligase</keyword>
<evidence type="ECO:0000313" key="7">
    <source>
        <dbReference type="EMBL" id="NXH93503.1"/>
    </source>
</evidence>
<evidence type="ECO:0000256" key="5">
    <source>
        <dbReference type="SAM" id="MobiDB-lite"/>
    </source>
</evidence>
<dbReference type="Proteomes" id="UP000570547">
    <property type="component" value="Unassembled WGS sequence"/>
</dbReference>
<dbReference type="SUPFAM" id="SSF57850">
    <property type="entry name" value="RING/U-box"/>
    <property type="match status" value="1"/>
</dbReference>
<evidence type="ECO:0000313" key="8">
    <source>
        <dbReference type="Proteomes" id="UP000570547"/>
    </source>
</evidence>
<keyword evidence="3" id="KW-0862">Zinc</keyword>
<feature type="domain" description="RING-type" evidence="6">
    <location>
        <begin position="119"/>
        <end position="164"/>
    </location>
</feature>
<keyword evidence="8" id="KW-1185">Reference proteome</keyword>
<dbReference type="GO" id="GO:0008270">
    <property type="term" value="F:zinc ion binding"/>
    <property type="evidence" value="ECO:0007669"/>
    <property type="project" value="UniProtKB-KW"/>
</dbReference>
<dbReference type="PROSITE" id="PS50089">
    <property type="entry name" value="ZF_RING_2"/>
    <property type="match status" value="1"/>
</dbReference>
<gene>
    <name evidence="7" type="primary">Rnf4_0</name>
    <name evidence="7" type="ORF">PACPHI_R01831</name>
</gene>
<keyword evidence="2 4" id="KW-0863">Zinc-finger</keyword>
<proteinExistence type="predicted"/>
<dbReference type="SMART" id="SM00184">
    <property type="entry name" value="RING"/>
    <property type="match status" value="1"/>
</dbReference>
<dbReference type="Pfam" id="PF13923">
    <property type="entry name" value="zf-C3HC4_2"/>
    <property type="match status" value="1"/>
</dbReference>
<dbReference type="GO" id="GO:0016874">
    <property type="term" value="F:ligase activity"/>
    <property type="evidence" value="ECO:0007669"/>
    <property type="project" value="UniProtKB-KW"/>
</dbReference>
<evidence type="ECO:0000256" key="1">
    <source>
        <dbReference type="ARBA" id="ARBA00022723"/>
    </source>
</evidence>
<dbReference type="PANTHER" id="PTHR23041:SF78">
    <property type="entry name" value="E3 UBIQUITIN-PROTEIN LIGASE RNF4"/>
    <property type="match status" value="1"/>
</dbReference>
<dbReference type="InterPro" id="IPR013083">
    <property type="entry name" value="Znf_RING/FYVE/PHD"/>
</dbReference>
<protein>
    <submittedName>
        <fullName evidence="7">RNF4 ligase</fullName>
    </submittedName>
</protein>
<dbReference type="InterPro" id="IPR017907">
    <property type="entry name" value="Znf_RING_CS"/>
</dbReference>
<reference evidence="7 8" key="1">
    <citation type="submission" date="2019-09" db="EMBL/GenBank/DDBJ databases">
        <title>Bird 10,000 Genomes (B10K) Project - Family phase.</title>
        <authorList>
            <person name="Zhang G."/>
        </authorList>
    </citation>
    <scope>NUCLEOTIDE SEQUENCE [LARGE SCALE GENOMIC DNA]</scope>
    <source>
        <strain evidence="7">B10K-DU-001-28</strain>
        <tissue evidence="7">Muscle</tissue>
    </source>
</reference>
<accession>A0A7K9P2H4</accession>
<dbReference type="Gene3D" id="3.30.40.10">
    <property type="entry name" value="Zinc/RING finger domain, C3HC4 (zinc finger)"/>
    <property type="match status" value="1"/>
</dbReference>
<evidence type="ECO:0000256" key="2">
    <source>
        <dbReference type="ARBA" id="ARBA00022771"/>
    </source>
</evidence>